<comment type="caution">
    <text evidence="2">The sequence shown here is derived from an EMBL/GenBank/DDBJ whole genome shotgun (WGS) entry which is preliminary data.</text>
</comment>
<organism evidence="2 3">
    <name type="scientific">Hydrogenophaga palleronii</name>
    <dbReference type="NCBI Taxonomy" id="65655"/>
    <lineage>
        <taxon>Bacteria</taxon>
        <taxon>Pseudomonadati</taxon>
        <taxon>Pseudomonadota</taxon>
        <taxon>Betaproteobacteria</taxon>
        <taxon>Burkholderiales</taxon>
        <taxon>Comamonadaceae</taxon>
        <taxon>Hydrogenophaga</taxon>
    </lineage>
</organism>
<proteinExistence type="predicted"/>
<dbReference type="Pfam" id="PF19669">
    <property type="entry name" value="DUF6172"/>
    <property type="match status" value="1"/>
</dbReference>
<keyword evidence="3" id="KW-1185">Reference proteome</keyword>
<evidence type="ECO:0000313" key="3">
    <source>
        <dbReference type="Proteomes" id="UP001265700"/>
    </source>
</evidence>
<dbReference type="Proteomes" id="UP001265700">
    <property type="component" value="Unassembled WGS sequence"/>
</dbReference>
<dbReference type="EMBL" id="JAVDWU010000001">
    <property type="protein sequence ID" value="MDR7148691.1"/>
    <property type="molecule type" value="Genomic_DNA"/>
</dbReference>
<gene>
    <name evidence="2" type="ORF">J2W49_000619</name>
</gene>
<name>A0ABU1WHG0_9BURK</name>
<sequence length="124" mass="13950">MRKTYPLRPEGKHPDRVLDAVKHDIRKYMKRERRRDVPEGADFWDFDCRFGATQDTAEVVQASQLTGLLDGLAQGGATHCYVELLAKPAVWQRREADVNAEADHPAQSADGPDTDTPSRDDPPH</sequence>
<feature type="region of interest" description="Disordered" evidence="1">
    <location>
        <begin position="96"/>
        <end position="124"/>
    </location>
</feature>
<dbReference type="RefSeq" id="WP_310311501.1">
    <property type="nucleotide sequence ID" value="NZ_JAVDWU010000001.1"/>
</dbReference>
<evidence type="ECO:0000256" key="1">
    <source>
        <dbReference type="SAM" id="MobiDB-lite"/>
    </source>
</evidence>
<dbReference type="InterPro" id="IPR046170">
    <property type="entry name" value="DUF6172"/>
</dbReference>
<evidence type="ECO:0000313" key="2">
    <source>
        <dbReference type="EMBL" id="MDR7148691.1"/>
    </source>
</evidence>
<reference evidence="2 3" key="1">
    <citation type="submission" date="2023-07" db="EMBL/GenBank/DDBJ databases">
        <title>Sorghum-associated microbial communities from plants grown in Nebraska, USA.</title>
        <authorList>
            <person name="Schachtman D."/>
        </authorList>
    </citation>
    <scope>NUCLEOTIDE SEQUENCE [LARGE SCALE GENOMIC DNA]</scope>
    <source>
        <strain evidence="2 3">4249</strain>
    </source>
</reference>
<protein>
    <submittedName>
        <fullName evidence="2">Uncharacterized protein</fullName>
    </submittedName>
</protein>
<accession>A0ABU1WHG0</accession>